<keyword evidence="4" id="KW-1185">Reference proteome</keyword>
<dbReference type="PROSITE" id="PS51257">
    <property type="entry name" value="PROKAR_LIPOPROTEIN"/>
    <property type="match status" value="1"/>
</dbReference>
<accession>A0A411PDT3</accession>
<feature type="domain" description="DUF4136" evidence="2">
    <location>
        <begin position="62"/>
        <end position="201"/>
    </location>
</feature>
<dbReference type="InterPro" id="IPR025411">
    <property type="entry name" value="DUF4136"/>
</dbReference>
<dbReference type="Proteomes" id="UP000291106">
    <property type="component" value="Chromosome"/>
</dbReference>
<name>A0A411PDT3_9GAMM</name>
<evidence type="ECO:0000313" key="4">
    <source>
        <dbReference type="Proteomes" id="UP000291106"/>
    </source>
</evidence>
<proteinExistence type="predicted"/>
<dbReference type="Pfam" id="PF13590">
    <property type="entry name" value="DUF4136"/>
    <property type="match status" value="1"/>
</dbReference>
<evidence type="ECO:0000313" key="3">
    <source>
        <dbReference type="EMBL" id="QBF81664.1"/>
    </source>
</evidence>
<protein>
    <submittedName>
        <fullName evidence="3">DUF4136 domain-containing protein</fullName>
    </submittedName>
</protein>
<evidence type="ECO:0000259" key="2">
    <source>
        <dbReference type="Pfam" id="PF13590"/>
    </source>
</evidence>
<feature type="signal peptide" evidence="1">
    <location>
        <begin position="1"/>
        <end position="22"/>
    </location>
</feature>
<keyword evidence="1" id="KW-0732">Signal</keyword>
<dbReference type="AlphaFoldDB" id="A0A411PDT3"/>
<organism evidence="3 4">
    <name type="scientific">Shewanella maritima</name>
    <dbReference type="NCBI Taxonomy" id="2520507"/>
    <lineage>
        <taxon>Bacteria</taxon>
        <taxon>Pseudomonadati</taxon>
        <taxon>Pseudomonadota</taxon>
        <taxon>Gammaproteobacteria</taxon>
        <taxon>Alteromonadales</taxon>
        <taxon>Shewanellaceae</taxon>
        <taxon>Shewanella</taxon>
    </lineage>
</organism>
<dbReference type="OrthoDB" id="5876564at2"/>
<feature type="chain" id="PRO_5019334910" evidence="1">
    <location>
        <begin position="23"/>
        <end position="205"/>
    </location>
</feature>
<dbReference type="KEGG" id="smai:EXU30_02365"/>
<dbReference type="EMBL" id="CP036200">
    <property type="protein sequence ID" value="QBF81664.1"/>
    <property type="molecule type" value="Genomic_DNA"/>
</dbReference>
<sequence>MQNRFDKCVAKAKTTAITIALALTLGACTSQPEIVDNSPTSRVTVVVSGDQDFIQQHGQNLAWHPDVNRIHTHNPQEVGELQRHMRRSFKAELEEKGYRFAAGEGQVSNPASLYVGFAIALESEMSDAEILKRAGLVAGLNTQGIDKKFEKGSVFVAFFHPQTNEVVWRVLAQGFTQPGTEIEKREQRFDELARMMLNSLPKSEV</sequence>
<dbReference type="RefSeq" id="WP_130597638.1">
    <property type="nucleotide sequence ID" value="NZ_CP036200.1"/>
</dbReference>
<evidence type="ECO:0000256" key="1">
    <source>
        <dbReference type="SAM" id="SignalP"/>
    </source>
</evidence>
<reference evidence="3 4" key="1">
    <citation type="submission" date="2019-02" db="EMBL/GenBank/DDBJ databases">
        <title>Shewanella sp. D4-2 isolated from Dokdo Island.</title>
        <authorList>
            <person name="Baek K."/>
        </authorList>
    </citation>
    <scope>NUCLEOTIDE SEQUENCE [LARGE SCALE GENOMIC DNA]</scope>
    <source>
        <strain evidence="3 4">D4-2</strain>
    </source>
</reference>
<gene>
    <name evidence="3" type="ORF">EXU30_02365</name>
</gene>